<keyword evidence="2" id="KW-1185">Reference proteome</keyword>
<reference evidence="1 2" key="1">
    <citation type="journal article" date="2021" name="Int. J. Syst. Evol. Microbiol.">
        <title>Pseudomonas piscium sp. nov., Pseudomonas pisciculturae sp. nov., Pseudomonas mucoides sp. nov. and Pseudomonas neuropathica sp. nov. isolated from rainbow trout.</title>
        <authorList>
            <person name="Duman M."/>
            <person name="Mulet M."/>
            <person name="Altun S."/>
            <person name="Saticioglu I.B."/>
            <person name="Gomila M."/>
            <person name="Lalucat J."/>
            <person name="Garcia-Valdes E."/>
        </authorList>
    </citation>
    <scope>NUCLEOTIDE SEQUENCE [LARGE SCALE GENOMIC DNA]</scope>
    <source>
        <strain evidence="1 2">LMG 28632</strain>
    </source>
</reference>
<organism evidence="1 2">
    <name type="scientific">Pseudomonas gregormendelii</name>
    <dbReference type="NCBI Taxonomy" id="1628277"/>
    <lineage>
        <taxon>Bacteria</taxon>
        <taxon>Pseudomonadati</taxon>
        <taxon>Pseudomonadota</taxon>
        <taxon>Gammaproteobacteria</taxon>
        <taxon>Pseudomonadales</taxon>
        <taxon>Pseudomonadaceae</taxon>
        <taxon>Pseudomonas</taxon>
    </lineage>
</organism>
<protein>
    <submittedName>
        <fullName evidence="1">Uncharacterized protein</fullName>
    </submittedName>
</protein>
<evidence type="ECO:0000313" key="1">
    <source>
        <dbReference type="EMBL" id="MBN3965199.1"/>
    </source>
</evidence>
<dbReference type="EMBL" id="JADEVO010000007">
    <property type="protein sequence ID" value="MBN3965199.1"/>
    <property type="molecule type" value="Genomic_DNA"/>
</dbReference>
<dbReference type="Proteomes" id="UP000772591">
    <property type="component" value="Unassembled WGS sequence"/>
</dbReference>
<name>A0ABS3AG29_9PSED</name>
<evidence type="ECO:0000313" key="2">
    <source>
        <dbReference type="Proteomes" id="UP000772591"/>
    </source>
</evidence>
<proteinExistence type="predicted"/>
<sequence length="133" mass="14076">MLPLTLHSCVATLDQAIGASFGYTTFQQAIGATFGYTAFQQTIGAAFGYTAFNQAIRPAFSDDGLGGSGGESVNCKNREGDAEKDLAFHDGVLRGVIGWYGADVTPEIFYENFIELMVTIDASNGCQSPITGQ</sequence>
<gene>
    <name evidence="1" type="ORF">IMW75_07890</name>
</gene>
<accession>A0ABS3AG29</accession>
<comment type="caution">
    <text evidence="1">The sequence shown here is derived from an EMBL/GenBank/DDBJ whole genome shotgun (WGS) entry which is preliminary data.</text>
</comment>